<dbReference type="InterPro" id="IPR050438">
    <property type="entry name" value="LMW_PTPase"/>
</dbReference>
<dbReference type="InterPro" id="IPR017867">
    <property type="entry name" value="Tyr_phospatase_low_mol_wt"/>
</dbReference>
<keyword evidence="3 6" id="KW-0378">Hydrolase</keyword>
<feature type="domain" description="Phosphotyrosine protein phosphatase I" evidence="5">
    <location>
        <begin position="3"/>
        <end position="148"/>
    </location>
</feature>
<comment type="similarity">
    <text evidence="1">Belongs to the low molecular weight phosphotyrosine protein phosphatase family.</text>
</comment>
<keyword evidence="7" id="KW-1185">Reference proteome</keyword>
<dbReference type="EMBL" id="JBEWYP010000003">
    <property type="protein sequence ID" value="MET7029436.1"/>
    <property type="molecule type" value="Genomic_DNA"/>
</dbReference>
<dbReference type="SMART" id="SM00226">
    <property type="entry name" value="LMWPc"/>
    <property type="match status" value="1"/>
</dbReference>
<evidence type="ECO:0000313" key="7">
    <source>
        <dbReference type="Proteomes" id="UP001549773"/>
    </source>
</evidence>
<dbReference type="GO" id="GO:0004725">
    <property type="term" value="F:protein tyrosine phosphatase activity"/>
    <property type="evidence" value="ECO:0007669"/>
    <property type="project" value="UniProtKB-EC"/>
</dbReference>
<dbReference type="SUPFAM" id="SSF52788">
    <property type="entry name" value="Phosphotyrosine protein phosphatases I"/>
    <property type="match status" value="1"/>
</dbReference>
<dbReference type="InterPro" id="IPR023485">
    <property type="entry name" value="Ptyr_pPase"/>
</dbReference>
<dbReference type="PANTHER" id="PTHR11717">
    <property type="entry name" value="LOW MOLECULAR WEIGHT PROTEIN TYROSINE PHOSPHATASE"/>
    <property type="match status" value="1"/>
</dbReference>
<proteinExistence type="inferred from homology"/>
<name>A0ABV2TVZ6_9FLAO</name>
<dbReference type="CDD" id="cd16343">
    <property type="entry name" value="LMWPTP"/>
    <property type="match status" value="1"/>
</dbReference>
<evidence type="ECO:0000256" key="2">
    <source>
        <dbReference type="ARBA" id="ARBA00013064"/>
    </source>
</evidence>
<protein>
    <recommendedName>
        <fullName evidence="2">protein-tyrosine-phosphatase</fullName>
        <ecNumber evidence="2">3.1.3.48</ecNumber>
    </recommendedName>
</protein>
<dbReference type="PRINTS" id="PR00719">
    <property type="entry name" value="LMWPTPASE"/>
</dbReference>
<dbReference type="Gene3D" id="3.40.50.2300">
    <property type="match status" value="1"/>
</dbReference>
<evidence type="ECO:0000256" key="3">
    <source>
        <dbReference type="ARBA" id="ARBA00022801"/>
    </source>
</evidence>
<accession>A0ABV2TVZ6</accession>
<dbReference type="InterPro" id="IPR036196">
    <property type="entry name" value="Ptyr_pPase_sf"/>
</dbReference>
<reference evidence="6 7" key="1">
    <citation type="submission" date="2024-07" db="EMBL/GenBank/DDBJ databases">
        <title>The genome sequence of type strain Sediminicola luteus GDMCC 1.2596T.</title>
        <authorList>
            <person name="Liu Y."/>
        </authorList>
    </citation>
    <scope>NUCLEOTIDE SEQUENCE [LARGE SCALE GENOMIC DNA]</scope>
    <source>
        <strain evidence="6 7">GDMCC 1.2596</strain>
    </source>
</reference>
<evidence type="ECO:0000313" key="6">
    <source>
        <dbReference type="EMBL" id="MET7029436.1"/>
    </source>
</evidence>
<comment type="caution">
    <text evidence="6">The sequence shown here is derived from an EMBL/GenBank/DDBJ whole genome shotgun (WGS) entry which is preliminary data.</text>
</comment>
<organism evidence="6 7">
    <name type="scientific">Sediminicola luteus</name>
    <dbReference type="NCBI Taxonomy" id="319238"/>
    <lineage>
        <taxon>Bacteria</taxon>
        <taxon>Pseudomonadati</taxon>
        <taxon>Bacteroidota</taxon>
        <taxon>Flavobacteriia</taxon>
        <taxon>Flavobacteriales</taxon>
        <taxon>Flavobacteriaceae</taxon>
        <taxon>Sediminicola</taxon>
    </lineage>
</organism>
<evidence type="ECO:0000259" key="5">
    <source>
        <dbReference type="SMART" id="SM00226"/>
    </source>
</evidence>
<sequence>MKTKVLMVCLGNICRSPLAEGILKSKVDQNEVEVESAGTAGFHIGKKPDSRSIAVAHKHGLAIDSQRCRKFSRQDFSDFNYIYAMDRSNYRNIISLAKNENDIKKVKLLLDEINIDIKEVPDPYYDSEDGFEKVYTLIDKACDAIASQLQHN</sequence>
<evidence type="ECO:0000256" key="1">
    <source>
        <dbReference type="ARBA" id="ARBA00011063"/>
    </source>
</evidence>
<dbReference type="PANTHER" id="PTHR11717:SF7">
    <property type="entry name" value="LOW MOLECULAR WEIGHT PHOSPHOTYROSINE PROTEIN PHOSPHATASE"/>
    <property type="match status" value="1"/>
</dbReference>
<keyword evidence="4" id="KW-0904">Protein phosphatase</keyword>
<dbReference type="Pfam" id="PF01451">
    <property type="entry name" value="LMWPc"/>
    <property type="match status" value="1"/>
</dbReference>
<evidence type="ECO:0000256" key="4">
    <source>
        <dbReference type="ARBA" id="ARBA00022912"/>
    </source>
</evidence>
<dbReference type="Proteomes" id="UP001549773">
    <property type="component" value="Unassembled WGS sequence"/>
</dbReference>
<dbReference type="RefSeq" id="WP_354618249.1">
    <property type="nucleotide sequence ID" value="NZ_JBEWYP010000003.1"/>
</dbReference>
<dbReference type="EC" id="3.1.3.48" evidence="2"/>
<gene>
    <name evidence="6" type="ORF">ABXZ32_08510</name>
</gene>